<organism evidence="1 2">
    <name type="scientific">Prevotella herbatica</name>
    <dbReference type="NCBI Taxonomy" id="2801997"/>
    <lineage>
        <taxon>Bacteria</taxon>
        <taxon>Pseudomonadati</taxon>
        <taxon>Bacteroidota</taxon>
        <taxon>Bacteroidia</taxon>
        <taxon>Bacteroidales</taxon>
        <taxon>Prevotellaceae</taxon>
        <taxon>Prevotella</taxon>
    </lineage>
</organism>
<proteinExistence type="predicted"/>
<dbReference type="InterPro" id="IPR036465">
    <property type="entry name" value="vWFA_dom_sf"/>
</dbReference>
<dbReference type="PANTHER" id="PTHR36846">
    <property type="entry name" value="PROTEIN VIAA"/>
    <property type="match status" value="1"/>
</dbReference>
<evidence type="ECO:0000313" key="2">
    <source>
        <dbReference type="Proteomes" id="UP001319045"/>
    </source>
</evidence>
<dbReference type="PANTHER" id="PTHR36846:SF1">
    <property type="entry name" value="PROTEIN VIAA"/>
    <property type="match status" value="1"/>
</dbReference>
<name>A0ABM7NYK4_9BACT</name>
<protein>
    <recommendedName>
        <fullName evidence="3">VWA domain-containing protein</fullName>
    </recommendedName>
</protein>
<accession>A0ABM7NYK4</accession>
<dbReference type="SUPFAM" id="SSF53300">
    <property type="entry name" value="vWA-like"/>
    <property type="match status" value="1"/>
</dbReference>
<dbReference type="Proteomes" id="UP001319045">
    <property type="component" value="Chromosome"/>
</dbReference>
<evidence type="ECO:0000313" key="1">
    <source>
        <dbReference type="EMBL" id="BCS85614.1"/>
    </source>
</evidence>
<gene>
    <name evidence="1" type="ORF">prwr041_15070</name>
</gene>
<keyword evidence="2" id="KW-1185">Reference proteome</keyword>
<dbReference type="RefSeq" id="WP_207153254.1">
    <property type="nucleotide sequence ID" value="NZ_AP024484.1"/>
</dbReference>
<dbReference type="EMBL" id="AP024484">
    <property type="protein sequence ID" value="BCS85614.1"/>
    <property type="molecule type" value="Genomic_DNA"/>
</dbReference>
<reference evidence="1 2" key="1">
    <citation type="journal article" date="2022" name="Int. J. Syst. Evol. Microbiol.">
        <title>Prevotella herbatica sp. nov., a plant polysaccharide-decomposing anaerobic bacterium isolated from a methanogenic reactor.</title>
        <authorList>
            <person name="Uek A."/>
            <person name="Tonouchi A."/>
            <person name="Kaku N."/>
            <person name="Ueki K."/>
        </authorList>
    </citation>
    <scope>NUCLEOTIDE SEQUENCE [LARGE SCALE GENOMIC DNA]</scope>
    <source>
        <strain evidence="1 2">WR041</strain>
    </source>
</reference>
<evidence type="ECO:0008006" key="3">
    <source>
        <dbReference type="Google" id="ProtNLM"/>
    </source>
</evidence>
<sequence>MNSLYLKLLNDYCHSGNVPSIPSDAIEGKPWVIKKDPLMDFLLKLMGEAKYRTMIQTSRLSAKIFYSAVGKFIAECTHYEDFQNQRAWTERNNMIKVLKWSEAKRNDSKALQNLIDDISARHPGFGFDKDFMLRILSGDGCKEKANWEKLVNEWQLTLDRHIENESKEHIVKRKDDFKKGLDIVMRQVGNYMQSHNIIEQQAIQAWDMMDGQWTETEFERRLNVVKIQDKYPEIKEIAAYMGRTADSNGRDRLTISSGTAMKMEHSSGSDIEGITVGNDLNSLLPLELAQYCDDAMGDMFIYKFLTKRLQTFRYKSEMSKPSRKLGFTHASRRGPMIVCLDTSASMYGTPQRITASLLALLEDTAEELRRDCFLIDFSVSIRPIDLMARRQRKRMMNLGFKDADEEKFAKGHVPFIGGGTSARKLLDATFNLLDDEQNHYVNADILLVSDFLIPMVGKDYIAKLKNYRNTGTKLYGLSIKSADDKELNLWEQMFDKIYEIRYRQLRKY</sequence>